<comment type="caution">
    <text evidence="1">The sequence shown here is derived from an EMBL/GenBank/DDBJ whole genome shotgun (WGS) entry which is preliminary data.</text>
</comment>
<dbReference type="InterPro" id="IPR036047">
    <property type="entry name" value="F-box-like_dom_sf"/>
</dbReference>
<evidence type="ECO:0000313" key="1">
    <source>
        <dbReference type="EMBL" id="KAK7031822.1"/>
    </source>
</evidence>
<evidence type="ECO:0000313" key="2">
    <source>
        <dbReference type="Proteomes" id="UP001362999"/>
    </source>
</evidence>
<keyword evidence="2" id="KW-1185">Reference proteome</keyword>
<name>A0AAW0C041_9AGAR</name>
<gene>
    <name evidence="1" type="ORF">R3P38DRAFT_2925787</name>
</gene>
<proteinExistence type="predicted"/>
<evidence type="ECO:0008006" key="3">
    <source>
        <dbReference type="Google" id="ProtNLM"/>
    </source>
</evidence>
<dbReference type="SUPFAM" id="SSF81383">
    <property type="entry name" value="F-box domain"/>
    <property type="match status" value="1"/>
</dbReference>
<dbReference type="Proteomes" id="UP001362999">
    <property type="component" value="Unassembled WGS sequence"/>
</dbReference>
<reference evidence="1 2" key="1">
    <citation type="journal article" date="2024" name="J Genomics">
        <title>Draft genome sequencing and assembly of Favolaschia claudopus CIRM-BRFM 2984 isolated from oak limbs.</title>
        <authorList>
            <person name="Navarro D."/>
            <person name="Drula E."/>
            <person name="Chaduli D."/>
            <person name="Cazenave R."/>
            <person name="Ahrendt S."/>
            <person name="Wang J."/>
            <person name="Lipzen A."/>
            <person name="Daum C."/>
            <person name="Barry K."/>
            <person name="Grigoriev I.V."/>
            <person name="Favel A."/>
            <person name="Rosso M.N."/>
            <person name="Martin F."/>
        </authorList>
    </citation>
    <scope>NUCLEOTIDE SEQUENCE [LARGE SCALE GENOMIC DNA]</scope>
    <source>
        <strain evidence="1 2">CIRM-BRFM 2984</strain>
    </source>
</reference>
<accession>A0AAW0C041</accession>
<protein>
    <recommendedName>
        <fullName evidence="3">F-box domain-containing protein</fullName>
    </recommendedName>
</protein>
<sequence length="104" mass="11666">MPPELLLQIFSWTLPSILTVHRHGSLNLADSSWVLCHVCSRWRAVALSSPSLWSLIAVNYGGLGYEEVFPYPVSLLQAQLSRSRAKKLHFYGSEQYASPPNPRA</sequence>
<organism evidence="1 2">
    <name type="scientific">Favolaschia claudopus</name>
    <dbReference type="NCBI Taxonomy" id="2862362"/>
    <lineage>
        <taxon>Eukaryota</taxon>
        <taxon>Fungi</taxon>
        <taxon>Dikarya</taxon>
        <taxon>Basidiomycota</taxon>
        <taxon>Agaricomycotina</taxon>
        <taxon>Agaricomycetes</taxon>
        <taxon>Agaricomycetidae</taxon>
        <taxon>Agaricales</taxon>
        <taxon>Marasmiineae</taxon>
        <taxon>Mycenaceae</taxon>
        <taxon>Favolaschia</taxon>
    </lineage>
</organism>
<dbReference type="AlphaFoldDB" id="A0AAW0C041"/>
<dbReference type="EMBL" id="JAWWNJ010000024">
    <property type="protein sequence ID" value="KAK7031822.1"/>
    <property type="molecule type" value="Genomic_DNA"/>
</dbReference>